<dbReference type="GO" id="GO:0006412">
    <property type="term" value="P:translation"/>
    <property type="evidence" value="ECO:0007669"/>
    <property type="project" value="InterPro"/>
</dbReference>
<dbReference type="Proteomes" id="UP000710432">
    <property type="component" value="Unassembled WGS sequence"/>
</dbReference>
<dbReference type="AlphaFoldDB" id="A0A8J6GG60"/>
<dbReference type="FunFam" id="3.30.230.10:FF:000004">
    <property type="entry name" value="40S ribosomal protein S2"/>
    <property type="match status" value="1"/>
</dbReference>
<evidence type="ECO:0000256" key="2">
    <source>
        <dbReference type="ARBA" id="ARBA00022980"/>
    </source>
</evidence>
<dbReference type="InterPro" id="IPR014721">
    <property type="entry name" value="Ribsml_uS5_D2-typ_fold_subgr"/>
</dbReference>
<evidence type="ECO:0000256" key="1">
    <source>
        <dbReference type="ARBA" id="ARBA00008945"/>
    </source>
</evidence>
<dbReference type="InterPro" id="IPR020568">
    <property type="entry name" value="Ribosomal_Su5_D2-typ_SF"/>
</dbReference>
<organism evidence="9 10">
    <name type="scientific">Microtus ochrogaster</name>
    <name type="common">Prairie vole</name>
    <dbReference type="NCBI Taxonomy" id="79684"/>
    <lineage>
        <taxon>Eukaryota</taxon>
        <taxon>Metazoa</taxon>
        <taxon>Chordata</taxon>
        <taxon>Craniata</taxon>
        <taxon>Vertebrata</taxon>
        <taxon>Euteleostomi</taxon>
        <taxon>Mammalia</taxon>
        <taxon>Eutheria</taxon>
        <taxon>Euarchontoglires</taxon>
        <taxon>Glires</taxon>
        <taxon>Rodentia</taxon>
        <taxon>Myomorpha</taxon>
        <taxon>Muroidea</taxon>
        <taxon>Cricetidae</taxon>
        <taxon>Arvicolinae</taxon>
        <taxon>Microtus</taxon>
    </lineage>
</organism>
<comment type="caution">
    <text evidence="9">The sequence shown here is derived from an EMBL/GenBank/DDBJ whole genome shotgun (WGS) entry which is preliminary data.</text>
</comment>
<proteinExistence type="inferred from homology"/>
<dbReference type="GO" id="GO:0022627">
    <property type="term" value="C:cytosolic small ribosomal subunit"/>
    <property type="evidence" value="ECO:0007669"/>
    <property type="project" value="TreeGrafter"/>
</dbReference>
<dbReference type="PANTHER" id="PTHR13718:SF4">
    <property type="entry name" value="40S RIBOSOMAL PROTEIN S2"/>
    <property type="match status" value="1"/>
</dbReference>
<evidence type="ECO:0000256" key="5">
    <source>
        <dbReference type="ARBA" id="ARBA00035407"/>
    </source>
</evidence>
<reference evidence="9" key="1">
    <citation type="submission" date="2020-03" db="EMBL/GenBank/DDBJ databases">
        <title>Studies in the Genomics of Life Span.</title>
        <authorList>
            <person name="Glass D."/>
        </authorList>
    </citation>
    <scope>NUCLEOTIDE SEQUENCE</scope>
    <source>
        <strain evidence="9">LTLLF</strain>
        <tissue evidence="9">Muscle</tissue>
    </source>
</reference>
<name>A0A8J6GG60_MICOH</name>
<keyword evidence="2 6" id="KW-0689">Ribosomal protein</keyword>
<dbReference type="EMBL" id="JAATJU010022600">
    <property type="protein sequence ID" value="KAH0510148.1"/>
    <property type="molecule type" value="Genomic_DNA"/>
</dbReference>
<dbReference type="SUPFAM" id="SSF54211">
    <property type="entry name" value="Ribosomal protein S5 domain 2-like"/>
    <property type="match status" value="1"/>
</dbReference>
<evidence type="ECO:0000256" key="3">
    <source>
        <dbReference type="ARBA" id="ARBA00023274"/>
    </source>
</evidence>
<dbReference type="SUPFAM" id="SSF54768">
    <property type="entry name" value="dsRNA-binding domain-like"/>
    <property type="match status" value="1"/>
</dbReference>
<accession>A0A8J6GG60</accession>
<evidence type="ECO:0000313" key="10">
    <source>
        <dbReference type="Proteomes" id="UP000710432"/>
    </source>
</evidence>
<evidence type="ECO:0000313" key="9">
    <source>
        <dbReference type="EMBL" id="KAH0510148.1"/>
    </source>
</evidence>
<dbReference type="Pfam" id="PF03719">
    <property type="entry name" value="Ribosomal_S5_C"/>
    <property type="match status" value="1"/>
</dbReference>
<dbReference type="Gene3D" id="3.30.160.20">
    <property type="match status" value="1"/>
</dbReference>
<keyword evidence="3 6" id="KW-0687">Ribonucleoprotein</keyword>
<dbReference type="InterPro" id="IPR000851">
    <property type="entry name" value="Ribosomal_uS5"/>
</dbReference>
<evidence type="ECO:0000256" key="7">
    <source>
        <dbReference type="RuleBase" id="RU003823"/>
    </source>
</evidence>
<evidence type="ECO:0000256" key="4">
    <source>
        <dbReference type="ARBA" id="ARBA00035255"/>
    </source>
</evidence>
<protein>
    <recommendedName>
        <fullName evidence="4">Small ribosomal subunit protein uS5</fullName>
    </recommendedName>
    <alternativeName>
        <fullName evidence="5">40S ribosomal protein S2</fullName>
    </alternativeName>
</protein>
<dbReference type="GO" id="GO:0003735">
    <property type="term" value="F:structural constituent of ribosome"/>
    <property type="evidence" value="ECO:0007669"/>
    <property type="project" value="UniProtKB-UniRule"/>
</dbReference>
<dbReference type="PROSITE" id="PS50881">
    <property type="entry name" value="S5_DSRBD"/>
    <property type="match status" value="1"/>
</dbReference>
<dbReference type="GO" id="GO:0003723">
    <property type="term" value="F:RNA binding"/>
    <property type="evidence" value="ECO:0007669"/>
    <property type="project" value="InterPro"/>
</dbReference>
<evidence type="ECO:0000259" key="8">
    <source>
        <dbReference type="PROSITE" id="PS50881"/>
    </source>
</evidence>
<dbReference type="Pfam" id="PF00333">
    <property type="entry name" value="Ribosomal_S5"/>
    <property type="match status" value="1"/>
</dbReference>
<dbReference type="InterPro" id="IPR013810">
    <property type="entry name" value="Ribosomal_uS5_N"/>
</dbReference>
<comment type="similarity">
    <text evidence="1 7">Belongs to the universal ribosomal protein uS5 family.</text>
</comment>
<dbReference type="Gene3D" id="3.30.230.10">
    <property type="match status" value="1"/>
</dbReference>
<dbReference type="PANTHER" id="PTHR13718">
    <property type="entry name" value="RIBOSOMAL S SUBUNIT"/>
    <property type="match status" value="1"/>
</dbReference>
<evidence type="ECO:0000256" key="6">
    <source>
        <dbReference type="PROSITE-ProRule" id="PRU00268"/>
    </source>
</evidence>
<gene>
    <name evidence="9" type="ORF">LTLLF_155460</name>
</gene>
<sequence length="176" mass="19472">MPVQKQAGQWTMFKAFVTTGDYNGHVGLGIKCSKEVATVIILANYFIIPVQRGYTGNKTSKSHTIMCKERGLCDSVLLNPVPRGTGIISIPTSKKLLMMTNIDDYYTSVRDYTATLGNLAKATFDAISKTYSYLAPNLWKENVFTKSPHQKFPGHLVKPHTSVSVQRIQALVVVTT</sequence>
<feature type="domain" description="S5 DRBM" evidence="8">
    <location>
        <begin position="1"/>
        <end position="40"/>
    </location>
</feature>
<dbReference type="InterPro" id="IPR005324">
    <property type="entry name" value="Ribosomal_uS5_C"/>
</dbReference>